<dbReference type="InterPro" id="IPR029058">
    <property type="entry name" value="AB_hydrolase_fold"/>
</dbReference>
<dbReference type="Pfam" id="PF00561">
    <property type="entry name" value="Abhydrolase_1"/>
    <property type="match status" value="1"/>
</dbReference>
<dbReference type="PANTHER" id="PTHR11005">
    <property type="entry name" value="LYSOSOMAL ACID LIPASE-RELATED"/>
    <property type="match status" value="1"/>
</dbReference>
<keyword evidence="6" id="KW-0378">Hydrolase</keyword>
<dbReference type="OrthoDB" id="9974421at2759"/>
<evidence type="ECO:0000256" key="1">
    <source>
        <dbReference type="ARBA" id="ARBA00010701"/>
    </source>
</evidence>
<feature type="active site" description="Nucleophile" evidence="7">
    <location>
        <position position="162"/>
    </location>
</feature>
<evidence type="ECO:0000256" key="3">
    <source>
        <dbReference type="ARBA" id="ARBA00022963"/>
    </source>
</evidence>
<dbReference type="KEGG" id="bany:112052005"/>
<dbReference type="Proteomes" id="UP001652582">
    <property type="component" value="Chromosome 14"/>
</dbReference>
<gene>
    <name evidence="11" type="primary">LOC112052005</name>
</gene>
<dbReference type="GO" id="GO:0016788">
    <property type="term" value="F:hydrolase activity, acting on ester bonds"/>
    <property type="evidence" value="ECO:0007669"/>
    <property type="project" value="InterPro"/>
</dbReference>
<evidence type="ECO:0000256" key="8">
    <source>
        <dbReference type="SAM" id="SignalP"/>
    </source>
</evidence>
<sequence length="390" mass="43831">MRFCGLSVSVVLCCQLVSALLPENSPEDATLFFEGLASKYGHPARKYDVITKDGYILTLHNLPGRSRVPVLLMHGFHATSDAWLLRGNISLAIVLANAGHDVWVANSRGNRYSRRHQHLDPDRDPAFWNYSFHEMGLYDLTATIDKVLEKTGAEKLNAIGHSQGTMLFFALGSTRPEYNAKINILIALGPVCFLNHIPPTFSAIIKLIPTWGKIMYEQNIYEAFNKPTRGIIRQLCTLPVVGYQLCFEGVIFTIVGRDSKEYSPEFAEVLFPHFPTSGSVKNILHLAQLHNRATFAQYDYGFLKNIAVYGASIPPEYDLSKVAMPVAIIVGDNDKLSTLKDVSTLRSKLPNVVDYVVSPYKQFNHLDDIWGAHMDVYLNPYIFKILEQYS</sequence>
<feature type="active site" description="Charge relay system" evidence="7">
    <location>
        <position position="334"/>
    </location>
</feature>
<dbReference type="InterPro" id="IPR025483">
    <property type="entry name" value="Lipase_euk"/>
</dbReference>
<evidence type="ECO:0000313" key="10">
    <source>
        <dbReference type="Proteomes" id="UP001652582"/>
    </source>
</evidence>
<keyword evidence="2 8" id="KW-0732">Signal</keyword>
<protein>
    <recommendedName>
        <fullName evidence="6">Lipase</fullName>
    </recommendedName>
</protein>
<organism evidence="10 11">
    <name type="scientific">Bicyclus anynana</name>
    <name type="common">Squinting bush brown butterfly</name>
    <dbReference type="NCBI Taxonomy" id="110368"/>
    <lineage>
        <taxon>Eukaryota</taxon>
        <taxon>Metazoa</taxon>
        <taxon>Ecdysozoa</taxon>
        <taxon>Arthropoda</taxon>
        <taxon>Hexapoda</taxon>
        <taxon>Insecta</taxon>
        <taxon>Pterygota</taxon>
        <taxon>Neoptera</taxon>
        <taxon>Endopterygota</taxon>
        <taxon>Lepidoptera</taxon>
        <taxon>Glossata</taxon>
        <taxon>Ditrysia</taxon>
        <taxon>Papilionoidea</taxon>
        <taxon>Nymphalidae</taxon>
        <taxon>Satyrinae</taxon>
        <taxon>Satyrini</taxon>
        <taxon>Mycalesina</taxon>
        <taxon>Bicyclus</taxon>
    </lineage>
</organism>
<dbReference type="Gene3D" id="3.40.50.1820">
    <property type="entry name" value="alpha/beta hydrolase"/>
    <property type="match status" value="1"/>
</dbReference>
<dbReference type="PIRSF" id="PIRSF000862">
    <property type="entry name" value="Steryl_ester_lip"/>
    <property type="match status" value="1"/>
</dbReference>
<keyword evidence="10" id="KW-1185">Reference proteome</keyword>
<keyword evidence="4" id="KW-0443">Lipid metabolism</keyword>
<feature type="chain" id="PRO_5045468047" description="Lipase" evidence="8">
    <location>
        <begin position="20"/>
        <end position="390"/>
    </location>
</feature>
<evidence type="ECO:0000313" key="11">
    <source>
        <dbReference type="RefSeq" id="XP_023946658.2"/>
    </source>
</evidence>
<dbReference type="AlphaFoldDB" id="A0A6J1NP40"/>
<dbReference type="InterPro" id="IPR000073">
    <property type="entry name" value="AB_hydrolase_1"/>
</dbReference>
<evidence type="ECO:0000256" key="2">
    <source>
        <dbReference type="ARBA" id="ARBA00022729"/>
    </source>
</evidence>
<keyword evidence="5" id="KW-0325">Glycoprotein</keyword>
<feature type="active site" description="Charge relay system" evidence="7">
    <location>
        <position position="365"/>
    </location>
</feature>
<evidence type="ECO:0000256" key="6">
    <source>
        <dbReference type="PIRNR" id="PIRNR000862"/>
    </source>
</evidence>
<name>A0A6J1NP40_BICAN</name>
<dbReference type="SUPFAM" id="SSF53474">
    <property type="entry name" value="alpha/beta-Hydrolases"/>
    <property type="match status" value="1"/>
</dbReference>
<keyword evidence="3 6" id="KW-0442">Lipid degradation</keyword>
<dbReference type="GeneID" id="112052005"/>
<evidence type="ECO:0000256" key="7">
    <source>
        <dbReference type="PIRSR" id="PIRSR000862-1"/>
    </source>
</evidence>
<evidence type="ECO:0000259" key="9">
    <source>
        <dbReference type="Pfam" id="PF00561"/>
    </source>
</evidence>
<dbReference type="GO" id="GO:0016042">
    <property type="term" value="P:lipid catabolic process"/>
    <property type="evidence" value="ECO:0007669"/>
    <property type="project" value="UniProtKB-KW"/>
</dbReference>
<evidence type="ECO:0000256" key="5">
    <source>
        <dbReference type="ARBA" id="ARBA00023180"/>
    </source>
</evidence>
<comment type="similarity">
    <text evidence="1 6">Belongs to the AB hydrolase superfamily. Lipase family.</text>
</comment>
<proteinExistence type="inferred from homology"/>
<feature type="domain" description="AB hydrolase-1" evidence="9">
    <location>
        <begin position="69"/>
        <end position="367"/>
    </location>
</feature>
<evidence type="ECO:0000256" key="4">
    <source>
        <dbReference type="ARBA" id="ARBA00023098"/>
    </source>
</evidence>
<accession>A0A6J1NP40</accession>
<reference evidence="11" key="1">
    <citation type="submission" date="2025-08" db="UniProtKB">
        <authorList>
            <consortium name="RefSeq"/>
        </authorList>
    </citation>
    <scope>IDENTIFICATION</scope>
</reference>
<feature type="signal peptide" evidence="8">
    <location>
        <begin position="1"/>
        <end position="19"/>
    </location>
</feature>
<dbReference type="RefSeq" id="XP_023946658.2">
    <property type="nucleotide sequence ID" value="XM_024090890.2"/>
</dbReference>